<evidence type="ECO:0000256" key="1">
    <source>
        <dbReference type="ARBA" id="ARBA00022617"/>
    </source>
</evidence>
<keyword evidence="1" id="KW-0349">Heme</keyword>
<dbReference type="GO" id="GO:0020037">
    <property type="term" value="F:heme binding"/>
    <property type="evidence" value="ECO:0007669"/>
    <property type="project" value="TreeGrafter"/>
</dbReference>
<evidence type="ECO:0000259" key="5">
    <source>
        <dbReference type="PROSITE" id="PS50255"/>
    </source>
</evidence>
<reference evidence="6" key="1">
    <citation type="submission" date="2017-04" db="EMBL/GenBank/DDBJ databases">
        <title>Population genomics of picophytoplankton unveils novel chromosome hypervariability.</title>
        <authorList>
            <consortium name="DOE Joint Genome Institute"/>
            <person name="Blanc-Mathieu R."/>
            <person name="Krasovec M."/>
            <person name="Hebrard M."/>
            <person name="Yau S."/>
            <person name="Desgranges E."/>
            <person name="Martin J."/>
            <person name="Schackwitz W."/>
            <person name="Kuo A."/>
            <person name="Salin G."/>
            <person name="Donnadieu C."/>
            <person name="Desdevises Y."/>
            <person name="Sanchez-Ferandin S."/>
            <person name="Moreau H."/>
            <person name="Rivals E."/>
            <person name="Grigoriev I.V."/>
            <person name="Grimsley N."/>
            <person name="Eyre-Walker A."/>
            <person name="Piganeau G."/>
        </authorList>
    </citation>
    <scope>NUCLEOTIDE SEQUENCE [LARGE SCALE GENOMIC DNA]</scope>
    <source>
        <strain evidence="6">RCC 1115</strain>
    </source>
</reference>
<dbReference type="InterPro" id="IPR001199">
    <property type="entry name" value="Cyt_B5-like_heme/steroid-bd"/>
</dbReference>
<gene>
    <name evidence="6" type="ORF">BE221DRAFT_25013</name>
</gene>
<feature type="domain" description="Cytochrome b5 heme-binding" evidence="5">
    <location>
        <begin position="32"/>
        <end position="115"/>
    </location>
</feature>
<accession>A0A1Y5I8R5</accession>
<evidence type="ECO:0000256" key="4">
    <source>
        <dbReference type="ARBA" id="ARBA00038168"/>
    </source>
</evidence>
<dbReference type="GO" id="GO:0046872">
    <property type="term" value="F:metal ion binding"/>
    <property type="evidence" value="ECO:0007669"/>
    <property type="project" value="UniProtKB-KW"/>
</dbReference>
<dbReference type="eggNOG" id="ENOG502SXRS">
    <property type="taxonomic scope" value="Eukaryota"/>
</dbReference>
<dbReference type="EMBL" id="KZ155832">
    <property type="protein sequence ID" value="OUS43405.1"/>
    <property type="molecule type" value="Genomic_DNA"/>
</dbReference>
<dbReference type="Pfam" id="PF00173">
    <property type="entry name" value="Cyt-b5"/>
    <property type="match status" value="1"/>
</dbReference>
<sequence length="213" mass="23973">MVERELGAEVKIDLDVVERLRRRPREEERRAWRKFSMKMVSEHDVVRDGWIVVNERVFDITAFARSHPGFQNAGQVSTAIAIARALGKEATEEFAAIHSARAWTQLKDFQIGVLARDGEAVDDSSDVETPSPEWLEGDMTFGARRMEVTDGHLRFLETSHGLPQRRATEVVAEVSMRASDSKGREKIRTSMWRGLLGIVGVALGAKTATRKRT</sequence>
<dbReference type="SMART" id="SM01117">
    <property type="entry name" value="Cyt-b5"/>
    <property type="match status" value="1"/>
</dbReference>
<dbReference type="Proteomes" id="UP000195557">
    <property type="component" value="Unassembled WGS sequence"/>
</dbReference>
<protein>
    <submittedName>
        <fullName evidence="6">Cb5f, cytochrome b5 reductase</fullName>
    </submittedName>
</protein>
<keyword evidence="2" id="KW-0479">Metal-binding</keyword>
<dbReference type="PROSITE" id="PS50255">
    <property type="entry name" value="CYTOCHROME_B5_2"/>
    <property type="match status" value="1"/>
</dbReference>
<dbReference type="GO" id="GO:0016020">
    <property type="term" value="C:membrane"/>
    <property type="evidence" value="ECO:0007669"/>
    <property type="project" value="TreeGrafter"/>
</dbReference>
<dbReference type="AlphaFoldDB" id="A0A1Y5I8R5"/>
<dbReference type="SUPFAM" id="SSF55856">
    <property type="entry name" value="Cytochrome b5-like heme/steroid binding domain"/>
    <property type="match status" value="1"/>
</dbReference>
<proteinExistence type="inferred from homology"/>
<keyword evidence="3" id="KW-0408">Iron</keyword>
<evidence type="ECO:0000256" key="3">
    <source>
        <dbReference type="ARBA" id="ARBA00023004"/>
    </source>
</evidence>
<evidence type="ECO:0000313" key="6">
    <source>
        <dbReference type="EMBL" id="OUS43405.1"/>
    </source>
</evidence>
<evidence type="ECO:0000256" key="2">
    <source>
        <dbReference type="ARBA" id="ARBA00022723"/>
    </source>
</evidence>
<name>A0A1Y5I8R5_OSTTA</name>
<dbReference type="InterPro" id="IPR050668">
    <property type="entry name" value="Cytochrome_b5"/>
</dbReference>
<dbReference type="InterPro" id="IPR036400">
    <property type="entry name" value="Cyt_B5-like_heme/steroid_sf"/>
</dbReference>
<dbReference type="PANTHER" id="PTHR19359">
    <property type="entry name" value="CYTOCHROME B5"/>
    <property type="match status" value="1"/>
</dbReference>
<comment type="similarity">
    <text evidence="4">Belongs to the cytochrome b5 family.</text>
</comment>
<organism evidence="6">
    <name type="scientific">Ostreococcus tauri</name>
    <name type="common">Marine green alga</name>
    <dbReference type="NCBI Taxonomy" id="70448"/>
    <lineage>
        <taxon>Eukaryota</taxon>
        <taxon>Viridiplantae</taxon>
        <taxon>Chlorophyta</taxon>
        <taxon>Mamiellophyceae</taxon>
        <taxon>Mamiellales</taxon>
        <taxon>Bathycoccaceae</taxon>
        <taxon>Ostreococcus</taxon>
    </lineage>
</organism>
<dbReference type="Gene3D" id="3.10.120.10">
    <property type="entry name" value="Cytochrome b5-like heme/steroid binding domain"/>
    <property type="match status" value="1"/>
</dbReference>